<gene>
    <name evidence="3" type="ORF">NX02_24095</name>
</gene>
<dbReference type="Gene3D" id="3.40.30.10">
    <property type="entry name" value="Glutaredoxin"/>
    <property type="match status" value="1"/>
</dbReference>
<dbReference type="SUPFAM" id="SSF52833">
    <property type="entry name" value="Thioredoxin-like"/>
    <property type="match status" value="1"/>
</dbReference>
<dbReference type="Gene3D" id="1.10.40.110">
    <property type="match status" value="1"/>
</dbReference>
<feature type="signal peptide" evidence="1">
    <location>
        <begin position="1"/>
        <end position="23"/>
    </location>
</feature>
<dbReference type="KEGG" id="ssan:NX02_24095"/>
<dbReference type="Proteomes" id="UP000018851">
    <property type="component" value="Chromosome"/>
</dbReference>
<dbReference type="InterPro" id="IPR036249">
    <property type="entry name" value="Thioredoxin-like_sf"/>
</dbReference>
<dbReference type="PATRIC" id="fig|1123269.5.peg.4720"/>
<feature type="chain" id="PRO_5004786332" description="Thioredoxin-like fold domain-containing protein" evidence="1">
    <location>
        <begin position="24"/>
        <end position="235"/>
    </location>
</feature>
<dbReference type="Pfam" id="PF13462">
    <property type="entry name" value="Thioredoxin_4"/>
    <property type="match status" value="1"/>
</dbReference>
<protein>
    <recommendedName>
        <fullName evidence="2">Thioredoxin-like fold domain-containing protein</fullName>
    </recommendedName>
</protein>
<keyword evidence="1" id="KW-0732">Signal</keyword>
<accession>W0AIN2</accession>
<feature type="domain" description="Thioredoxin-like fold" evidence="2">
    <location>
        <begin position="50"/>
        <end position="230"/>
    </location>
</feature>
<evidence type="ECO:0000313" key="3">
    <source>
        <dbReference type="EMBL" id="AHE56427.1"/>
    </source>
</evidence>
<dbReference type="OrthoDB" id="8478320at2"/>
<dbReference type="InterPro" id="IPR012336">
    <property type="entry name" value="Thioredoxin-like_fold"/>
</dbReference>
<dbReference type="eggNOG" id="COG1651">
    <property type="taxonomic scope" value="Bacteria"/>
</dbReference>
<evidence type="ECO:0000256" key="1">
    <source>
        <dbReference type="SAM" id="SignalP"/>
    </source>
</evidence>
<proteinExistence type="predicted"/>
<organism evidence="3 4">
    <name type="scientific">Sphingomonas sanxanigenens DSM 19645 = NX02</name>
    <dbReference type="NCBI Taxonomy" id="1123269"/>
    <lineage>
        <taxon>Bacteria</taxon>
        <taxon>Pseudomonadati</taxon>
        <taxon>Pseudomonadota</taxon>
        <taxon>Alphaproteobacteria</taxon>
        <taxon>Sphingomonadales</taxon>
        <taxon>Sphingomonadaceae</taxon>
        <taxon>Sphingomonas</taxon>
    </lineage>
</organism>
<dbReference type="EMBL" id="CP006644">
    <property type="protein sequence ID" value="AHE56427.1"/>
    <property type="molecule type" value="Genomic_DNA"/>
</dbReference>
<dbReference type="HOGENOM" id="CLU_000288_47_5_5"/>
<name>W0AIN2_9SPHN</name>
<dbReference type="STRING" id="1123269.NX02_24095"/>
<evidence type="ECO:0000313" key="4">
    <source>
        <dbReference type="Proteomes" id="UP000018851"/>
    </source>
</evidence>
<dbReference type="RefSeq" id="WP_025294543.1">
    <property type="nucleotide sequence ID" value="NZ_CP006644.1"/>
</dbReference>
<dbReference type="AlphaFoldDB" id="W0AIN2"/>
<reference evidence="3 4" key="1">
    <citation type="submission" date="2013-07" db="EMBL/GenBank/DDBJ databases">
        <title>Completed genome of Sphingomonas sanxanigenens NX02.</title>
        <authorList>
            <person name="Ma T."/>
            <person name="Huang H."/>
            <person name="Wu M."/>
            <person name="Li X."/>
            <person name="Li G."/>
        </authorList>
    </citation>
    <scope>NUCLEOTIDE SEQUENCE [LARGE SCALE GENOMIC DNA]</scope>
    <source>
        <strain evidence="3 4">NX02</strain>
    </source>
</reference>
<evidence type="ECO:0000259" key="2">
    <source>
        <dbReference type="Pfam" id="PF13462"/>
    </source>
</evidence>
<keyword evidence="4" id="KW-1185">Reference proteome</keyword>
<sequence length="235" mass="24808">MKRGVSIAAATSALVLAAGLAGAAPAPRRMAASAPAAADWTRRTSMTEQGAYVLGNPAAKVRVVEYLSYTCSHCAHFVSEAETALKRDYISRGTAAIELRHAVRDRFDYAAALLARCGGAERFFGNTEAILAAQPQWLAKAEAYAGPRPASVDEGLRAVAKASGLDQLMIGRGLTAQQVDACLADDAQQATLGTMTEASFKRIQGTPSFEINGTVLADVHSWDMLEPQIKAALAR</sequence>